<dbReference type="PANTHER" id="PTHR46797:SF1">
    <property type="entry name" value="METHYLPHOSPHONATE SYNTHASE"/>
    <property type="match status" value="1"/>
</dbReference>
<dbReference type="Proteomes" id="UP001597425">
    <property type="component" value="Unassembled WGS sequence"/>
</dbReference>
<feature type="domain" description="HTH cro/C1-type" evidence="2">
    <location>
        <begin position="17"/>
        <end position="73"/>
    </location>
</feature>
<dbReference type="SUPFAM" id="SSF47413">
    <property type="entry name" value="lambda repressor-like DNA-binding domains"/>
    <property type="match status" value="1"/>
</dbReference>
<sequence>MEKNNVEALLKQIGSNIKALRKQKGLGWTQEKLAELAGISSKHLSDIELGKYNVSVAYLCRIADALGVCYKQLLVDEPE</sequence>
<dbReference type="InterPro" id="IPR050807">
    <property type="entry name" value="TransReg_Diox_bact_type"/>
</dbReference>
<dbReference type="SMART" id="SM00530">
    <property type="entry name" value="HTH_XRE"/>
    <property type="match status" value="1"/>
</dbReference>
<dbReference type="InterPro" id="IPR010982">
    <property type="entry name" value="Lambda_DNA-bd_dom_sf"/>
</dbReference>
<protein>
    <submittedName>
        <fullName evidence="3">Helix-turn-helix domain-containing protein</fullName>
    </submittedName>
</protein>
<dbReference type="PANTHER" id="PTHR46797">
    <property type="entry name" value="HTH-TYPE TRANSCRIPTIONAL REGULATOR"/>
    <property type="match status" value="1"/>
</dbReference>
<dbReference type="Gene3D" id="1.10.260.40">
    <property type="entry name" value="lambda repressor-like DNA-binding domains"/>
    <property type="match status" value="1"/>
</dbReference>
<proteinExistence type="predicted"/>
<dbReference type="RefSeq" id="WP_265723360.1">
    <property type="nucleotide sequence ID" value="NZ_JAPIVK010000047.1"/>
</dbReference>
<dbReference type="CDD" id="cd00093">
    <property type="entry name" value="HTH_XRE"/>
    <property type="match status" value="1"/>
</dbReference>
<dbReference type="EMBL" id="JBHUJD010000031">
    <property type="protein sequence ID" value="MFD2312169.1"/>
    <property type="molecule type" value="Genomic_DNA"/>
</dbReference>
<accession>A0ABW5EGB3</accession>
<evidence type="ECO:0000313" key="3">
    <source>
        <dbReference type="EMBL" id="MFD2312169.1"/>
    </source>
</evidence>
<dbReference type="Pfam" id="PF01381">
    <property type="entry name" value="HTH_3"/>
    <property type="match status" value="1"/>
</dbReference>
<keyword evidence="4" id="KW-1185">Reference proteome</keyword>
<evidence type="ECO:0000256" key="1">
    <source>
        <dbReference type="ARBA" id="ARBA00023125"/>
    </source>
</evidence>
<gene>
    <name evidence="3" type="ORF">ACFSKX_17245</name>
</gene>
<keyword evidence="1" id="KW-0238">DNA-binding</keyword>
<comment type="caution">
    <text evidence="3">The sequence shown here is derived from an EMBL/GenBank/DDBJ whole genome shotgun (WGS) entry which is preliminary data.</text>
</comment>
<evidence type="ECO:0000259" key="2">
    <source>
        <dbReference type="PROSITE" id="PS50943"/>
    </source>
</evidence>
<evidence type="ECO:0000313" key="4">
    <source>
        <dbReference type="Proteomes" id="UP001597425"/>
    </source>
</evidence>
<reference evidence="4" key="1">
    <citation type="journal article" date="2019" name="Int. J. Syst. Evol. Microbiol.">
        <title>The Global Catalogue of Microorganisms (GCM) 10K type strain sequencing project: providing services to taxonomists for standard genome sequencing and annotation.</title>
        <authorList>
            <consortium name="The Broad Institute Genomics Platform"/>
            <consortium name="The Broad Institute Genome Sequencing Center for Infectious Disease"/>
            <person name="Wu L."/>
            <person name="Ma J."/>
        </authorList>
    </citation>
    <scope>NUCLEOTIDE SEQUENCE [LARGE SCALE GENOMIC DNA]</scope>
    <source>
        <strain evidence="4">KCTC 12848</strain>
    </source>
</reference>
<dbReference type="InterPro" id="IPR001387">
    <property type="entry name" value="Cro/C1-type_HTH"/>
</dbReference>
<dbReference type="PROSITE" id="PS50943">
    <property type="entry name" value="HTH_CROC1"/>
    <property type="match status" value="1"/>
</dbReference>
<organism evidence="3 4">
    <name type="scientific">Microbulbifer halophilus</name>
    <dbReference type="NCBI Taxonomy" id="453963"/>
    <lineage>
        <taxon>Bacteria</taxon>
        <taxon>Pseudomonadati</taxon>
        <taxon>Pseudomonadota</taxon>
        <taxon>Gammaproteobacteria</taxon>
        <taxon>Cellvibrionales</taxon>
        <taxon>Microbulbiferaceae</taxon>
        <taxon>Microbulbifer</taxon>
    </lineage>
</organism>
<name>A0ABW5EGB3_9GAMM</name>